<sequence length="297" mass="34121">MDSLPSTRHLHIVTVTGHVKIKSTVILLLVRGLTNLTLPYWTIKTKDTLAIKQDAPFEVYEHFYGDVKLLSSEPRARVGTNIAPCHPPDFCVQTFSSKRWIHISGSLTEKNVFAVIFPENPNVHPVVLSFLQKDEIGSTDQYNIRSGVERVKRYVVPEKRVNFVFLFDGPINYITTSQGISLSRETNGLSIYWPSAIEHRKSEQWFYTSGNMQKSPLKLRVKHVMSIHKAIVKDLVFEPSNFTLDNPNYSYIQRIFFQPAYERAFKQTSISGTATPPLYVIMVPFLYIFLFFDDLIL</sequence>
<protein>
    <submittedName>
        <fullName evidence="2">Uncharacterized protein</fullName>
    </submittedName>
</protein>
<organism evidence="2 3">
    <name type="scientific">Hymenolepis diminuta</name>
    <name type="common">Rat tapeworm</name>
    <dbReference type="NCBI Taxonomy" id="6216"/>
    <lineage>
        <taxon>Eukaryota</taxon>
        <taxon>Metazoa</taxon>
        <taxon>Spiralia</taxon>
        <taxon>Lophotrochozoa</taxon>
        <taxon>Platyhelminthes</taxon>
        <taxon>Cestoda</taxon>
        <taxon>Eucestoda</taxon>
        <taxon>Cyclophyllidea</taxon>
        <taxon>Hymenolepididae</taxon>
        <taxon>Hymenolepis</taxon>
    </lineage>
</organism>
<keyword evidence="1" id="KW-0472">Membrane</keyword>
<dbReference type="Proteomes" id="UP000321570">
    <property type="component" value="Unassembled WGS sequence"/>
</dbReference>
<proteinExistence type="predicted"/>
<keyword evidence="1" id="KW-0812">Transmembrane</keyword>
<keyword evidence="1" id="KW-1133">Transmembrane helix</keyword>
<evidence type="ECO:0000256" key="1">
    <source>
        <dbReference type="SAM" id="Phobius"/>
    </source>
</evidence>
<name>A0A564Y5N6_HYMDI</name>
<gene>
    <name evidence="2" type="ORF">WMSIL1_LOCUS2514</name>
</gene>
<accession>A0A564Y5N6</accession>
<reference evidence="2 3" key="1">
    <citation type="submission" date="2019-07" db="EMBL/GenBank/DDBJ databases">
        <authorList>
            <person name="Jastrzebski P J."/>
            <person name="Paukszto L."/>
            <person name="Jastrzebski P J."/>
        </authorList>
    </citation>
    <scope>NUCLEOTIDE SEQUENCE [LARGE SCALE GENOMIC DNA]</scope>
    <source>
        <strain evidence="2 3">WMS-il1</strain>
    </source>
</reference>
<dbReference type="EMBL" id="CABIJS010000066">
    <property type="protein sequence ID" value="VUZ41814.1"/>
    <property type="molecule type" value="Genomic_DNA"/>
</dbReference>
<dbReference type="AlphaFoldDB" id="A0A564Y5N6"/>
<keyword evidence="3" id="KW-1185">Reference proteome</keyword>
<evidence type="ECO:0000313" key="2">
    <source>
        <dbReference type="EMBL" id="VUZ41814.1"/>
    </source>
</evidence>
<evidence type="ECO:0000313" key="3">
    <source>
        <dbReference type="Proteomes" id="UP000321570"/>
    </source>
</evidence>
<feature type="transmembrane region" description="Helical" evidence="1">
    <location>
        <begin position="278"/>
        <end position="296"/>
    </location>
</feature>